<organism evidence="1 2">
    <name type="scientific">Crucibulum laeve</name>
    <dbReference type="NCBI Taxonomy" id="68775"/>
    <lineage>
        <taxon>Eukaryota</taxon>
        <taxon>Fungi</taxon>
        <taxon>Dikarya</taxon>
        <taxon>Basidiomycota</taxon>
        <taxon>Agaricomycotina</taxon>
        <taxon>Agaricomycetes</taxon>
        <taxon>Agaricomycetidae</taxon>
        <taxon>Agaricales</taxon>
        <taxon>Agaricineae</taxon>
        <taxon>Nidulariaceae</taxon>
        <taxon>Crucibulum</taxon>
    </lineage>
</organism>
<dbReference type="AlphaFoldDB" id="A0A5C3LPC9"/>
<keyword evidence="2" id="KW-1185">Reference proteome</keyword>
<gene>
    <name evidence="1" type="ORF">BDQ12DRAFT_337022</name>
</gene>
<reference evidence="1 2" key="1">
    <citation type="journal article" date="2019" name="Nat. Ecol. Evol.">
        <title>Megaphylogeny resolves global patterns of mushroom evolution.</title>
        <authorList>
            <person name="Varga T."/>
            <person name="Krizsan K."/>
            <person name="Foldi C."/>
            <person name="Dima B."/>
            <person name="Sanchez-Garcia M."/>
            <person name="Sanchez-Ramirez S."/>
            <person name="Szollosi G.J."/>
            <person name="Szarkandi J.G."/>
            <person name="Papp V."/>
            <person name="Albert L."/>
            <person name="Andreopoulos W."/>
            <person name="Angelini C."/>
            <person name="Antonin V."/>
            <person name="Barry K.W."/>
            <person name="Bougher N.L."/>
            <person name="Buchanan P."/>
            <person name="Buyck B."/>
            <person name="Bense V."/>
            <person name="Catcheside P."/>
            <person name="Chovatia M."/>
            <person name="Cooper J."/>
            <person name="Damon W."/>
            <person name="Desjardin D."/>
            <person name="Finy P."/>
            <person name="Geml J."/>
            <person name="Haridas S."/>
            <person name="Hughes K."/>
            <person name="Justo A."/>
            <person name="Karasinski D."/>
            <person name="Kautmanova I."/>
            <person name="Kiss B."/>
            <person name="Kocsube S."/>
            <person name="Kotiranta H."/>
            <person name="LaButti K.M."/>
            <person name="Lechner B.E."/>
            <person name="Liimatainen K."/>
            <person name="Lipzen A."/>
            <person name="Lukacs Z."/>
            <person name="Mihaltcheva S."/>
            <person name="Morgado L.N."/>
            <person name="Niskanen T."/>
            <person name="Noordeloos M.E."/>
            <person name="Ohm R.A."/>
            <person name="Ortiz-Santana B."/>
            <person name="Ovrebo C."/>
            <person name="Racz N."/>
            <person name="Riley R."/>
            <person name="Savchenko A."/>
            <person name="Shiryaev A."/>
            <person name="Soop K."/>
            <person name="Spirin V."/>
            <person name="Szebenyi C."/>
            <person name="Tomsovsky M."/>
            <person name="Tulloss R.E."/>
            <person name="Uehling J."/>
            <person name="Grigoriev I.V."/>
            <person name="Vagvolgyi C."/>
            <person name="Papp T."/>
            <person name="Martin F.M."/>
            <person name="Miettinen O."/>
            <person name="Hibbett D.S."/>
            <person name="Nagy L.G."/>
        </authorList>
    </citation>
    <scope>NUCLEOTIDE SEQUENCE [LARGE SCALE GENOMIC DNA]</scope>
    <source>
        <strain evidence="1 2">CBS 166.37</strain>
    </source>
</reference>
<evidence type="ECO:0000313" key="1">
    <source>
        <dbReference type="EMBL" id="TFK34750.1"/>
    </source>
</evidence>
<dbReference type="OrthoDB" id="3352776at2759"/>
<evidence type="ECO:0008006" key="3">
    <source>
        <dbReference type="Google" id="ProtNLM"/>
    </source>
</evidence>
<dbReference type="EMBL" id="ML213628">
    <property type="protein sequence ID" value="TFK34750.1"/>
    <property type="molecule type" value="Genomic_DNA"/>
</dbReference>
<dbReference type="Gene3D" id="3.10.450.50">
    <property type="match status" value="1"/>
</dbReference>
<dbReference type="SUPFAM" id="SSF54427">
    <property type="entry name" value="NTF2-like"/>
    <property type="match status" value="1"/>
</dbReference>
<dbReference type="Proteomes" id="UP000308652">
    <property type="component" value="Unassembled WGS sequence"/>
</dbReference>
<name>A0A5C3LPC9_9AGAR</name>
<sequence>MRNVNTAPTTSELLATSDAFFTALANNTASVALLSYFSSTHLVSIQHAPAKCPHPQTSRLTGSNAIRSYFDLLATHWVRLGMTRHSQRADAEARRVIVSASVIWKWKRSGRKWTEDFTCTLEFDESLKIVNLVIKTEGAPSTCVMRAVDVDPEPVEGLTTQISM</sequence>
<evidence type="ECO:0000313" key="2">
    <source>
        <dbReference type="Proteomes" id="UP000308652"/>
    </source>
</evidence>
<protein>
    <recommendedName>
        <fullName evidence="3">SnoaL-like domain-containing protein</fullName>
    </recommendedName>
</protein>
<accession>A0A5C3LPC9</accession>
<proteinExistence type="predicted"/>
<dbReference type="InterPro" id="IPR032710">
    <property type="entry name" value="NTF2-like_dom_sf"/>
</dbReference>